<dbReference type="EMBL" id="JAUZQC010000011">
    <property type="protein sequence ID" value="KAK5864255.1"/>
    <property type="molecule type" value="Genomic_DNA"/>
</dbReference>
<keyword evidence="3 5" id="KW-0472">Membrane</keyword>
<reference evidence="7 8" key="1">
    <citation type="journal article" date="2023" name="Genes (Basel)">
        <title>Chromosome-Level Genome Assembly and Circadian Gene Repertoire of the Patagonia Blennie Eleginops maclovinus-The Closest Ancestral Proxy of Antarctic Cryonotothenioids.</title>
        <authorList>
            <person name="Cheng C.C."/>
            <person name="Rivera-Colon A.G."/>
            <person name="Minhas B.F."/>
            <person name="Wilson L."/>
            <person name="Rayamajhi N."/>
            <person name="Vargas-Chacoff L."/>
            <person name="Catchen J.M."/>
        </authorList>
    </citation>
    <scope>NUCLEOTIDE SEQUENCE [LARGE SCALE GENOMIC DNA]</scope>
    <source>
        <strain evidence="7">JMC-PN-2008</strain>
    </source>
</reference>
<keyword evidence="8" id="KW-1185">Reference proteome</keyword>
<evidence type="ECO:0000313" key="7">
    <source>
        <dbReference type="EMBL" id="KAK5864255.1"/>
    </source>
</evidence>
<dbReference type="AlphaFoldDB" id="A0AAN7XPB4"/>
<gene>
    <name evidence="7" type="ORF">PBY51_001211</name>
</gene>
<name>A0AAN7XPB4_ELEMC</name>
<evidence type="ECO:0000256" key="1">
    <source>
        <dbReference type="ARBA" id="ARBA00004370"/>
    </source>
</evidence>
<dbReference type="InterPro" id="IPR013106">
    <property type="entry name" value="Ig_V-set"/>
</dbReference>
<organism evidence="7 8">
    <name type="scientific">Eleginops maclovinus</name>
    <name type="common">Patagonian blennie</name>
    <name type="synonym">Eleginus maclovinus</name>
    <dbReference type="NCBI Taxonomy" id="56733"/>
    <lineage>
        <taxon>Eukaryota</taxon>
        <taxon>Metazoa</taxon>
        <taxon>Chordata</taxon>
        <taxon>Craniata</taxon>
        <taxon>Vertebrata</taxon>
        <taxon>Euteleostomi</taxon>
        <taxon>Actinopterygii</taxon>
        <taxon>Neopterygii</taxon>
        <taxon>Teleostei</taxon>
        <taxon>Neoteleostei</taxon>
        <taxon>Acanthomorphata</taxon>
        <taxon>Eupercaria</taxon>
        <taxon>Perciformes</taxon>
        <taxon>Notothenioidei</taxon>
        <taxon>Eleginopidae</taxon>
        <taxon>Eleginops</taxon>
    </lineage>
</organism>
<dbReference type="InterPro" id="IPR013783">
    <property type="entry name" value="Ig-like_fold"/>
</dbReference>
<feature type="region of interest" description="Disordered" evidence="4">
    <location>
        <begin position="331"/>
        <end position="353"/>
    </location>
</feature>
<dbReference type="SUPFAM" id="SSF48726">
    <property type="entry name" value="Immunoglobulin"/>
    <property type="match status" value="2"/>
</dbReference>
<evidence type="ECO:0000313" key="8">
    <source>
        <dbReference type="Proteomes" id="UP001346869"/>
    </source>
</evidence>
<dbReference type="Proteomes" id="UP001346869">
    <property type="component" value="Unassembled WGS sequence"/>
</dbReference>
<dbReference type="GO" id="GO:0004888">
    <property type="term" value="F:transmembrane signaling receptor activity"/>
    <property type="evidence" value="ECO:0007669"/>
    <property type="project" value="TreeGrafter"/>
</dbReference>
<comment type="subcellular location">
    <subcellularLocation>
        <location evidence="1">Membrane</location>
    </subcellularLocation>
</comment>
<dbReference type="GO" id="GO:0005886">
    <property type="term" value="C:plasma membrane"/>
    <property type="evidence" value="ECO:0007669"/>
    <property type="project" value="TreeGrafter"/>
</dbReference>
<dbReference type="PANTHER" id="PTHR11860">
    <property type="entry name" value="POLYMERIC-IMMUNOGLOBULIN RECEPTOR"/>
    <property type="match status" value="1"/>
</dbReference>
<evidence type="ECO:0000256" key="4">
    <source>
        <dbReference type="SAM" id="MobiDB-lite"/>
    </source>
</evidence>
<evidence type="ECO:0000256" key="5">
    <source>
        <dbReference type="SAM" id="Phobius"/>
    </source>
</evidence>
<keyword evidence="5" id="KW-1133">Transmembrane helix</keyword>
<keyword evidence="2 5" id="KW-0812">Transmembrane</keyword>
<feature type="transmembrane region" description="Helical" evidence="5">
    <location>
        <begin position="307"/>
        <end position="327"/>
    </location>
</feature>
<protein>
    <recommendedName>
        <fullName evidence="6">Ig-like domain-containing protein</fullName>
    </recommendedName>
</protein>
<dbReference type="Gene3D" id="2.60.40.10">
    <property type="entry name" value="Immunoglobulins"/>
    <property type="match status" value="2"/>
</dbReference>
<evidence type="ECO:0000256" key="3">
    <source>
        <dbReference type="ARBA" id="ARBA00023136"/>
    </source>
</evidence>
<comment type="caution">
    <text evidence="7">The sequence shown here is derived from an EMBL/GenBank/DDBJ whole genome shotgun (WGS) entry which is preliminary data.</text>
</comment>
<evidence type="ECO:0000259" key="6">
    <source>
        <dbReference type="PROSITE" id="PS50835"/>
    </source>
</evidence>
<proteinExistence type="predicted"/>
<dbReference type="PROSITE" id="PS50835">
    <property type="entry name" value="IG_LIKE"/>
    <property type="match status" value="1"/>
</dbReference>
<dbReference type="InterPro" id="IPR003599">
    <property type="entry name" value="Ig_sub"/>
</dbReference>
<dbReference type="PANTHER" id="PTHR11860:SF96">
    <property type="match status" value="1"/>
</dbReference>
<accession>A0AAN7XPB4</accession>
<dbReference type="Pfam" id="PF07686">
    <property type="entry name" value="V-set"/>
    <property type="match status" value="1"/>
</dbReference>
<dbReference type="InterPro" id="IPR050671">
    <property type="entry name" value="CD300_family_receptors"/>
</dbReference>
<evidence type="ECO:0000256" key="2">
    <source>
        <dbReference type="ARBA" id="ARBA00022692"/>
    </source>
</evidence>
<sequence>MHQQEAKRHRPTLQLPAVSVRPYFREMRTLSLLLLLLLHASLQLKCDKNTITAHIGGEFLLSCSYDTQLLLSNKYWCQGESKRTCKVLVDSEGKIGTSQWAHIIDARRRGLFVRVLGLQRKDSGVYWVGIDKPYADIMTSVNVVVTEVPVSKPQLRPLISLMEASTCQGGPVTVRCVCSRGSGVRYAWYRHTHPEDVLLQSSADLQLTCVSLQEDAQLYCSVSNAVSSERSETLRVTVITPAHTLCSYVVHMQDQAVYDCTVSTTARTTPPTTCHTTEEIQPDNHTETHPFLRAFTGVPLWYTMLRWGSFASLVIFICVFITCANVTDKHARKRRRRRRRRRDGIRGRPKSAC</sequence>
<feature type="domain" description="Ig-like" evidence="6">
    <location>
        <begin position="153"/>
        <end position="237"/>
    </location>
</feature>
<dbReference type="InterPro" id="IPR036179">
    <property type="entry name" value="Ig-like_dom_sf"/>
</dbReference>
<dbReference type="InterPro" id="IPR007110">
    <property type="entry name" value="Ig-like_dom"/>
</dbReference>
<dbReference type="SMART" id="SM00409">
    <property type="entry name" value="IG"/>
    <property type="match status" value="2"/>
</dbReference>
<reference evidence="7 8" key="2">
    <citation type="journal article" date="2023" name="Mol. Biol. Evol.">
        <title>Genomics of Secondarily Temperate Adaptation in the Only Non-Antarctic Icefish.</title>
        <authorList>
            <person name="Rivera-Colon A.G."/>
            <person name="Rayamajhi N."/>
            <person name="Minhas B.F."/>
            <person name="Madrigal G."/>
            <person name="Bilyk K.T."/>
            <person name="Yoon V."/>
            <person name="Hune M."/>
            <person name="Gregory S."/>
            <person name="Cheng C.H.C."/>
            <person name="Catchen J.M."/>
        </authorList>
    </citation>
    <scope>NUCLEOTIDE SEQUENCE [LARGE SCALE GENOMIC DNA]</scope>
    <source>
        <strain evidence="7">JMC-PN-2008</strain>
    </source>
</reference>